<evidence type="ECO:0000256" key="1">
    <source>
        <dbReference type="SAM" id="Phobius"/>
    </source>
</evidence>
<sequence length="174" mass="20858">MRNAVKRRFFYFLKLLFKIFVITIVFLPFCINPGCKDPYDYEPPEDILLPPPDPPQLLSPADSVWYILDYGEVVFIIFNWDTIENVDMYEFEFDTSSSFGRTAWSELTPYDTITFVFWPDTTDTVAYYWHVRAASDLWTWWTDWSEVRTFIIPQAFLTSRELYEEEQIYSDPLK</sequence>
<dbReference type="InterPro" id="IPR013783">
    <property type="entry name" value="Ig-like_fold"/>
</dbReference>
<name>X1CYQ1_9ZZZZ</name>
<keyword evidence="1" id="KW-0812">Transmembrane</keyword>
<accession>X1CYQ1</accession>
<feature type="transmembrane region" description="Helical" evidence="1">
    <location>
        <begin position="9"/>
        <end position="29"/>
    </location>
</feature>
<evidence type="ECO:0000313" key="2">
    <source>
        <dbReference type="EMBL" id="GAH01170.1"/>
    </source>
</evidence>
<dbReference type="EMBL" id="BART01024150">
    <property type="protein sequence ID" value="GAH01170.1"/>
    <property type="molecule type" value="Genomic_DNA"/>
</dbReference>
<protein>
    <submittedName>
        <fullName evidence="2">Uncharacterized protein</fullName>
    </submittedName>
</protein>
<comment type="caution">
    <text evidence="2">The sequence shown here is derived from an EMBL/GenBank/DDBJ whole genome shotgun (WGS) entry which is preliminary data.</text>
</comment>
<keyword evidence="1" id="KW-1133">Transmembrane helix</keyword>
<dbReference type="Gene3D" id="2.60.40.10">
    <property type="entry name" value="Immunoglobulins"/>
    <property type="match status" value="1"/>
</dbReference>
<gene>
    <name evidence="2" type="ORF">S01H4_43720</name>
</gene>
<organism evidence="2">
    <name type="scientific">marine sediment metagenome</name>
    <dbReference type="NCBI Taxonomy" id="412755"/>
    <lineage>
        <taxon>unclassified sequences</taxon>
        <taxon>metagenomes</taxon>
        <taxon>ecological metagenomes</taxon>
    </lineage>
</organism>
<keyword evidence="1" id="KW-0472">Membrane</keyword>
<dbReference type="AlphaFoldDB" id="X1CYQ1"/>
<reference evidence="2" key="1">
    <citation type="journal article" date="2014" name="Front. Microbiol.">
        <title>High frequency of phylogenetically diverse reductive dehalogenase-homologous genes in deep subseafloor sedimentary metagenomes.</title>
        <authorList>
            <person name="Kawai M."/>
            <person name="Futagami T."/>
            <person name="Toyoda A."/>
            <person name="Takaki Y."/>
            <person name="Nishi S."/>
            <person name="Hori S."/>
            <person name="Arai W."/>
            <person name="Tsubouchi T."/>
            <person name="Morono Y."/>
            <person name="Uchiyama I."/>
            <person name="Ito T."/>
            <person name="Fujiyama A."/>
            <person name="Inagaki F."/>
            <person name="Takami H."/>
        </authorList>
    </citation>
    <scope>NUCLEOTIDE SEQUENCE</scope>
    <source>
        <strain evidence="2">Expedition CK06-06</strain>
    </source>
</reference>
<proteinExistence type="predicted"/>